<keyword evidence="1" id="KW-0067">ATP-binding</keyword>
<dbReference type="PROSITE" id="PS50975">
    <property type="entry name" value="ATP_GRASP"/>
    <property type="match status" value="1"/>
</dbReference>
<dbReference type="Proteomes" id="UP000234289">
    <property type="component" value="Unassembled WGS sequence"/>
</dbReference>
<dbReference type="PANTHER" id="PTHR21621:SF0">
    <property type="entry name" value="BETA-CITRYLGLUTAMATE SYNTHASE B-RELATED"/>
    <property type="match status" value="1"/>
</dbReference>
<keyword evidence="1" id="KW-0547">Nucleotide-binding</keyword>
<dbReference type="GO" id="GO:0005524">
    <property type="term" value="F:ATP binding"/>
    <property type="evidence" value="ECO:0007669"/>
    <property type="project" value="UniProtKB-UniRule"/>
</dbReference>
<dbReference type="InterPro" id="IPR005479">
    <property type="entry name" value="CPAse_ATP-bd"/>
</dbReference>
<evidence type="ECO:0000259" key="2">
    <source>
        <dbReference type="PROSITE" id="PS50975"/>
    </source>
</evidence>
<dbReference type="InterPro" id="IPR013815">
    <property type="entry name" value="ATP_grasp_subdomain_1"/>
</dbReference>
<dbReference type="GO" id="GO:0009432">
    <property type="term" value="P:SOS response"/>
    <property type="evidence" value="ECO:0007669"/>
    <property type="project" value="TreeGrafter"/>
</dbReference>
<name>A0A2H1J2H1_BREAU</name>
<protein>
    <submittedName>
        <fullName evidence="3">D-alanine-D-alanine ligase</fullName>
    </submittedName>
</protein>
<dbReference type="Gene3D" id="3.30.1490.20">
    <property type="entry name" value="ATP-grasp fold, A domain"/>
    <property type="match status" value="1"/>
</dbReference>
<dbReference type="GO" id="GO:0046872">
    <property type="term" value="F:metal ion binding"/>
    <property type="evidence" value="ECO:0007669"/>
    <property type="project" value="InterPro"/>
</dbReference>
<gene>
    <name evidence="3" type="ORF">BAUR920_01657</name>
</gene>
<sequence length="611" mass="66506">MNEFAAPNIYDDDESLELIRQHIERKRSLGALSISRAAAKEGAELDWLSPREVWATLDDRRIPINGHYGPESPVATGIVADKELAKKLMMAEGISVPAGRRVTSVDDAIRVQQEIGRPAVIKPVNGAMGRGVTVNVSTPDEIRAGYLRALRCGSRVLVEQYVKGNSEYRAHATENECVGLFRRIIPSVTGDGISSVRTLVERKNDLRGHNPTTAAFRIKMDDVAESTIRRQNHTWESVPLRGEVVTMREVNGITSGGDSEECLDTAAAALKQTAVSAVRAIPGMTWGGVDILVEEETGIPYVLEANGDASINGSSFPVFGTPRDLGPRLWREIVEHSAPELRIEPVALPPLGDAYTIGSALDALSPDELSLQQYLMIILQMRGYRTTSFNEYVWAAETANGQPLWFSSVLSGADVARAIHPLRRPAALRQALQKNSLPRPYGRKVSSVEQLRTFRAKVGDAVALLPLKKGLGRGVSTLIGPRDEIPAGIFSKRSTWYALSYRPGLRFRVAASREKALTVMVPNGQQASSADIMRSVTQLAVRAVRALPQLRWGIVDIVDQSATDESSRRLDTVVEGITLNPVISASDRVVAGSMDDLIKLIVDGARSASQS</sequence>
<dbReference type="Pfam" id="PF02786">
    <property type="entry name" value="CPSase_L_D2"/>
    <property type="match status" value="1"/>
</dbReference>
<evidence type="ECO:0000256" key="1">
    <source>
        <dbReference type="PROSITE-ProRule" id="PRU00409"/>
    </source>
</evidence>
<dbReference type="Gene3D" id="3.30.470.20">
    <property type="entry name" value="ATP-grasp fold, B domain"/>
    <property type="match status" value="1"/>
</dbReference>
<dbReference type="EMBL" id="FXZG01000008">
    <property type="protein sequence ID" value="SMX81578.1"/>
    <property type="molecule type" value="Genomic_DNA"/>
</dbReference>
<dbReference type="InterPro" id="IPR011761">
    <property type="entry name" value="ATP-grasp"/>
</dbReference>
<accession>A0A2H1J2H1</accession>
<reference evidence="4" key="1">
    <citation type="submission" date="2017-03" db="EMBL/GenBank/DDBJ databases">
        <authorList>
            <person name="Monnet C."/>
        </authorList>
    </citation>
    <scope>NUCLEOTIDE SEQUENCE [LARGE SCALE GENOMIC DNA]</scope>
    <source>
        <strain evidence="4">CNRZ 920</strain>
    </source>
</reference>
<evidence type="ECO:0000313" key="4">
    <source>
        <dbReference type="Proteomes" id="UP000234289"/>
    </source>
</evidence>
<keyword evidence="3" id="KW-0436">Ligase</keyword>
<evidence type="ECO:0000313" key="3">
    <source>
        <dbReference type="EMBL" id="SMX81578.1"/>
    </source>
</evidence>
<dbReference type="RefSeq" id="WP_101639030.1">
    <property type="nucleotide sequence ID" value="NZ_FXZG01000008.1"/>
</dbReference>
<dbReference type="SUPFAM" id="SSF56059">
    <property type="entry name" value="Glutathione synthetase ATP-binding domain-like"/>
    <property type="match status" value="1"/>
</dbReference>
<dbReference type="PANTHER" id="PTHR21621">
    <property type="entry name" value="RIBOSOMAL PROTEIN S6 MODIFICATION PROTEIN"/>
    <property type="match status" value="1"/>
</dbReference>
<dbReference type="GO" id="GO:0005737">
    <property type="term" value="C:cytoplasm"/>
    <property type="evidence" value="ECO:0007669"/>
    <property type="project" value="TreeGrafter"/>
</dbReference>
<proteinExistence type="predicted"/>
<dbReference type="AlphaFoldDB" id="A0A2H1J2H1"/>
<feature type="domain" description="ATP-grasp" evidence="2">
    <location>
        <begin position="86"/>
        <end position="334"/>
    </location>
</feature>
<dbReference type="GO" id="GO:0018169">
    <property type="term" value="F:ribosomal S6-glutamic acid ligase activity"/>
    <property type="evidence" value="ECO:0007669"/>
    <property type="project" value="TreeGrafter"/>
</dbReference>
<organism evidence="3 4">
    <name type="scientific">Brevibacterium aurantiacum</name>
    <dbReference type="NCBI Taxonomy" id="273384"/>
    <lineage>
        <taxon>Bacteria</taxon>
        <taxon>Bacillati</taxon>
        <taxon>Actinomycetota</taxon>
        <taxon>Actinomycetes</taxon>
        <taxon>Micrococcales</taxon>
        <taxon>Brevibacteriaceae</taxon>
        <taxon>Brevibacterium</taxon>
    </lineage>
</organism>